<dbReference type="Gene3D" id="1.25.40.660">
    <property type="entry name" value="Vacuolar protein sorting-associated protein 35, helical subcomplex Vps35-C"/>
    <property type="match status" value="1"/>
</dbReference>
<gene>
    <name evidence="6" type="ORF">PXEA_LOCUS8451</name>
</gene>
<dbReference type="GO" id="GO:0005829">
    <property type="term" value="C:cytosol"/>
    <property type="evidence" value="ECO:0007669"/>
    <property type="project" value="GOC"/>
</dbReference>
<sequence length="136" mass="14809">MAFTLYEEAVSESRAQQSAISLITGTLCNMKCFDVDSATTLRMQCMRAAGHLLRRPDQSRAVLLTSLLFWQPACPTQLKDSTRDAKGALICLEKATKLAEECMDAMVRTQLLSGILEYSAALLLSGCPTVGHFSSS</sequence>
<comment type="similarity">
    <text evidence="2">Belongs to the VPS35 family.</text>
</comment>
<reference evidence="6" key="1">
    <citation type="submission" date="2018-11" db="EMBL/GenBank/DDBJ databases">
        <authorList>
            <consortium name="Pathogen Informatics"/>
        </authorList>
    </citation>
    <scope>NUCLEOTIDE SEQUENCE</scope>
</reference>
<dbReference type="InterPro" id="IPR042491">
    <property type="entry name" value="Vps35_C"/>
</dbReference>
<keyword evidence="5" id="KW-0472">Membrane</keyword>
<protein>
    <submittedName>
        <fullName evidence="6">Uncharacterized protein</fullName>
    </submittedName>
</protein>
<evidence type="ECO:0000256" key="4">
    <source>
        <dbReference type="ARBA" id="ARBA00022927"/>
    </source>
</evidence>
<evidence type="ECO:0000313" key="7">
    <source>
        <dbReference type="Proteomes" id="UP000784294"/>
    </source>
</evidence>
<dbReference type="OrthoDB" id="10258141at2759"/>
<comment type="caution">
    <text evidence="6">The sequence shown here is derived from an EMBL/GenBank/DDBJ whole genome shotgun (WGS) entry which is preliminary data.</text>
</comment>
<dbReference type="GO" id="GO:0005770">
    <property type="term" value="C:late endosome"/>
    <property type="evidence" value="ECO:0007669"/>
    <property type="project" value="TreeGrafter"/>
</dbReference>
<dbReference type="Pfam" id="PF03635">
    <property type="entry name" value="Vps35"/>
    <property type="match status" value="1"/>
</dbReference>
<dbReference type="GO" id="GO:0042147">
    <property type="term" value="P:retrograde transport, endosome to Golgi"/>
    <property type="evidence" value="ECO:0007669"/>
    <property type="project" value="InterPro"/>
</dbReference>
<keyword evidence="3" id="KW-0813">Transport</keyword>
<dbReference type="GO" id="GO:0030906">
    <property type="term" value="C:retromer, cargo-selective complex"/>
    <property type="evidence" value="ECO:0007669"/>
    <property type="project" value="InterPro"/>
</dbReference>
<comment type="subcellular location">
    <subcellularLocation>
        <location evidence="1">Membrane</location>
        <topology evidence="1">Peripheral membrane protein</topology>
    </subcellularLocation>
</comment>
<keyword evidence="4" id="KW-0653">Protein transport</keyword>
<accession>A0A448WM55</accession>
<dbReference type="InterPro" id="IPR005378">
    <property type="entry name" value="Vps35"/>
</dbReference>
<evidence type="ECO:0000256" key="3">
    <source>
        <dbReference type="ARBA" id="ARBA00022448"/>
    </source>
</evidence>
<keyword evidence="7" id="KW-1185">Reference proteome</keyword>
<dbReference type="EMBL" id="CAAALY010023111">
    <property type="protein sequence ID" value="VEL15011.1"/>
    <property type="molecule type" value="Genomic_DNA"/>
</dbReference>
<evidence type="ECO:0000256" key="5">
    <source>
        <dbReference type="ARBA" id="ARBA00023136"/>
    </source>
</evidence>
<dbReference type="PANTHER" id="PTHR11099">
    <property type="entry name" value="VACUOLAR SORTING PROTEIN 35"/>
    <property type="match status" value="1"/>
</dbReference>
<evidence type="ECO:0000313" key="6">
    <source>
        <dbReference type="EMBL" id="VEL15011.1"/>
    </source>
</evidence>
<evidence type="ECO:0000256" key="2">
    <source>
        <dbReference type="ARBA" id="ARBA00006536"/>
    </source>
</evidence>
<evidence type="ECO:0000256" key="1">
    <source>
        <dbReference type="ARBA" id="ARBA00004170"/>
    </source>
</evidence>
<proteinExistence type="inferred from homology"/>
<dbReference type="AlphaFoldDB" id="A0A448WM55"/>
<dbReference type="GO" id="GO:0006886">
    <property type="term" value="P:intracellular protein transport"/>
    <property type="evidence" value="ECO:0007669"/>
    <property type="project" value="TreeGrafter"/>
</dbReference>
<dbReference type="PANTHER" id="PTHR11099:SF0">
    <property type="entry name" value="VACUOLAR PROTEIN SORTING-ASSOCIATED PROTEIN 35"/>
    <property type="match status" value="1"/>
</dbReference>
<name>A0A448WM55_9PLAT</name>
<organism evidence="6 7">
    <name type="scientific">Protopolystoma xenopodis</name>
    <dbReference type="NCBI Taxonomy" id="117903"/>
    <lineage>
        <taxon>Eukaryota</taxon>
        <taxon>Metazoa</taxon>
        <taxon>Spiralia</taxon>
        <taxon>Lophotrochozoa</taxon>
        <taxon>Platyhelminthes</taxon>
        <taxon>Monogenea</taxon>
        <taxon>Polyopisthocotylea</taxon>
        <taxon>Polystomatidea</taxon>
        <taxon>Polystomatidae</taxon>
        <taxon>Protopolystoma</taxon>
    </lineage>
</organism>
<dbReference type="Proteomes" id="UP000784294">
    <property type="component" value="Unassembled WGS sequence"/>
</dbReference>